<dbReference type="SUPFAM" id="SSF47413">
    <property type="entry name" value="lambda repressor-like DNA-binding domains"/>
    <property type="match status" value="1"/>
</dbReference>
<evidence type="ECO:0000313" key="4">
    <source>
        <dbReference type="EMBL" id="APB30433.1"/>
    </source>
</evidence>
<dbReference type="InterPro" id="IPR010982">
    <property type="entry name" value="Lambda_DNA-bd_dom_sf"/>
</dbReference>
<sequence length="202" mass="22828">MLATILKEKRHELGLTQQDVAEQLNVTRQTVSSWEVGKSIPDISSLISLSELYDISLDYMLKGDKQVSEKLKKDVIELNFLRFFSKATLIILGVILIILVPFSGIVLLGIYFYLTVIKKKEVKIITHTKEEKVVEERTSSVIQAITDSTSIIGAVSLFYVVISIIIGNASLIVDEQNRYILIVLFIGMAVGRYIRYQRGMKE</sequence>
<dbReference type="PANTHER" id="PTHR46558:SF4">
    <property type="entry name" value="DNA-BIDING PHAGE PROTEIN"/>
    <property type="match status" value="1"/>
</dbReference>
<keyword evidence="2" id="KW-0472">Membrane</keyword>
<keyword evidence="2" id="KW-0812">Transmembrane</keyword>
<evidence type="ECO:0000256" key="2">
    <source>
        <dbReference type="SAM" id="Phobius"/>
    </source>
</evidence>
<dbReference type="PROSITE" id="PS50943">
    <property type="entry name" value="HTH_CROC1"/>
    <property type="match status" value="1"/>
</dbReference>
<accession>A0A1J0A3E0</accession>
<organism evidence="4 5">
    <name type="scientific">Vagococcus teuberi</name>
    <dbReference type="NCBI Taxonomy" id="519472"/>
    <lineage>
        <taxon>Bacteria</taxon>
        <taxon>Bacillati</taxon>
        <taxon>Bacillota</taxon>
        <taxon>Bacilli</taxon>
        <taxon>Lactobacillales</taxon>
        <taxon>Enterococcaceae</taxon>
        <taxon>Vagococcus</taxon>
    </lineage>
</organism>
<dbReference type="AlphaFoldDB" id="A0A1J0A3E0"/>
<dbReference type="EMBL" id="CP017267">
    <property type="protein sequence ID" value="APB30433.1"/>
    <property type="molecule type" value="Genomic_DNA"/>
</dbReference>
<feature type="transmembrane region" description="Helical" evidence="2">
    <location>
        <begin position="89"/>
        <end position="114"/>
    </location>
</feature>
<dbReference type="GO" id="GO:0003677">
    <property type="term" value="F:DNA binding"/>
    <property type="evidence" value="ECO:0007669"/>
    <property type="project" value="UniProtKB-KW"/>
</dbReference>
<dbReference type="InterPro" id="IPR001387">
    <property type="entry name" value="Cro/C1-type_HTH"/>
</dbReference>
<reference evidence="4 5" key="1">
    <citation type="submission" date="2016-09" db="EMBL/GenBank/DDBJ databases">
        <title>Vagococcus teuberi sp. nov., isolated from the Malian artisanal sour milk fene.</title>
        <authorList>
            <person name="Wullschleger S."/>
            <person name="Seifert C."/>
            <person name="Baumgartner S."/>
            <person name="Lacroix C."/>
            <person name="Bonfoh B."/>
            <person name="Stevens M.J."/>
            <person name="Meile L."/>
        </authorList>
    </citation>
    <scope>NUCLEOTIDE SEQUENCE [LARGE SCALE GENOMIC DNA]</scope>
    <source>
        <strain evidence="4 5">DSM 21459</strain>
    </source>
</reference>
<dbReference type="Proteomes" id="UP000191200">
    <property type="component" value="Chromosome"/>
</dbReference>
<gene>
    <name evidence="4" type="ORF">BHY08_00360</name>
</gene>
<keyword evidence="1" id="KW-0238">DNA-binding</keyword>
<dbReference type="CDD" id="cd00093">
    <property type="entry name" value="HTH_XRE"/>
    <property type="match status" value="1"/>
</dbReference>
<evidence type="ECO:0000313" key="5">
    <source>
        <dbReference type="Proteomes" id="UP000191200"/>
    </source>
</evidence>
<evidence type="ECO:0000259" key="3">
    <source>
        <dbReference type="PROSITE" id="PS50943"/>
    </source>
</evidence>
<dbReference type="KEGG" id="vte:BHY08_00360"/>
<feature type="transmembrane region" description="Helical" evidence="2">
    <location>
        <begin position="179"/>
        <end position="196"/>
    </location>
</feature>
<dbReference type="STRING" id="519472.BHY08_00360"/>
<dbReference type="Pfam" id="PF01381">
    <property type="entry name" value="HTH_3"/>
    <property type="match status" value="1"/>
</dbReference>
<keyword evidence="2" id="KW-1133">Transmembrane helix</keyword>
<feature type="domain" description="HTH cro/C1-type" evidence="3">
    <location>
        <begin position="6"/>
        <end position="60"/>
    </location>
</feature>
<dbReference type="PANTHER" id="PTHR46558">
    <property type="entry name" value="TRACRIPTIONAL REGULATORY PROTEIN-RELATED-RELATED"/>
    <property type="match status" value="1"/>
</dbReference>
<evidence type="ECO:0000256" key="1">
    <source>
        <dbReference type="ARBA" id="ARBA00023125"/>
    </source>
</evidence>
<protein>
    <recommendedName>
        <fullName evidence="3">HTH cro/C1-type domain-containing protein</fullName>
    </recommendedName>
</protein>
<name>A0A1J0A3E0_9ENTE</name>
<dbReference type="Gene3D" id="1.10.260.40">
    <property type="entry name" value="lambda repressor-like DNA-binding domains"/>
    <property type="match status" value="1"/>
</dbReference>
<keyword evidence="5" id="KW-1185">Reference proteome</keyword>
<dbReference type="RefSeq" id="WP_071455996.1">
    <property type="nucleotide sequence ID" value="NZ_CP017267.1"/>
</dbReference>
<proteinExistence type="predicted"/>
<dbReference type="SMART" id="SM00530">
    <property type="entry name" value="HTH_XRE"/>
    <property type="match status" value="1"/>
</dbReference>
<feature type="transmembrane region" description="Helical" evidence="2">
    <location>
        <begin position="151"/>
        <end position="173"/>
    </location>
</feature>
<dbReference type="OrthoDB" id="9805856at2"/>